<dbReference type="InterPro" id="IPR015797">
    <property type="entry name" value="NUDIX_hydrolase-like_dom_sf"/>
</dbReference>
<dbReference type="EMBL" id="MU002354">
    <property type="protein sequence ID" value="KAF2787157.1"/>
    <property type="molecule type" value="Genomic_DNA"/>
</dbReference>
<organism evidence="3 4">
    <name type="scientific">Melanomma pulvis-pyrius CBS 109.77</name>
    <dbReference type="NCBI Taxonomy" id="1314802"/>
    <lineage>
        <taxon>Eukaryota</taxon>
        <taxon>Fungi</taxon>
        <taxon>Dikarya</taxon>
        <taxon>Ascomycota</taxon>
        <taxon>Pezizomycotina</taxon>
        <taxon>Dothideomycetes</taxon>
        <taxon>Pleosporomycetidae</taxon>
        <taxon>Pleosporales</taxon>
        <taxon>Melanommataceae</taxon>
        <taxon>Melanomma</taxon>
    </lineage>
</organism>
<dbReference type="OrthoDB" id="10259236at2759"/>
<keyword evidence="4" id="KW-1185">Reference proteome</keyword>
<dbReference type="InterPro" id="IPR020084">
    <property type="entry name" value="NUDIX_hydrolase_CS"/>
</dbReference>
<dbReference type="AlphaFoldDB" id="A0A6A6WTN4"/>
<protein>
    <recommendedName>
        <fullName evidence="2">Nudix hydrolase domain-containing protein</fullName>
    </recommendedName>
</protein>
<feature type="domain" description="Nudix hydrolase" evidence="2">
    <location>
        <begin position="15"/>
        <end position="175"/>
    </location>
</feature>
<dbReference type="Pfam" id="PF00293">
    <property type="entry name" value="NUDIX"/>
    <property type="match status" value="1"/>
</dbReference>
<dbReference type="Gene3D" id="3.90.79.10">
    <property type="entry name" value="Nucleoside Triphosphate Pyrophosphohydrolase"/>
    <property type="match status" value="1"/>
</dbReference>
<dbReference type="PROSITE" id="PS51462">
    <property type="entry name" value="NUDIX"/>
    <property type="match status" value="1"/>
</dbReference>
<name>A0A6A6WTN4_9PLEO</name>
<dbReference type="GO" id="GO:0004081">
    <property type="term" value="F:bis(5'-nucleosyl)-tetraphosphatase (asymmetrical) activity"/>
    <property type="evidence" value="ECO:0007669"/>
    <property type="project" value="TreeGrafter"/>
</dbReference>
<evidence type="ECO:0000313" key="4">
    <source>
        <dbReference type="Proteomes" id="UP000799757"/>
    </source>
</evidence>
<proteinExistence type="predicted"/>
<dbReference type="PROSITE" id="PS00893">
    <property type="entry name" value="NUDIX_BOX"/>
    <property type="match status" value="1"/>
</dbReference>
<dbReference type="GO" id="GO:0006167">
    <property type="term" value="P:AMP biosynthetic process"/>
    <property type="evidence" value="ECO:0007669"/>
    <property type="project" value="TreeGrafter"/>
</dbReference>
<dbReference type="InterPro" id="IPR000086">
    <property type="entry name" value="NUDIX_hydrolase_dom"/>
</dbReference>
<keyword evidence="1" id="KW-0378">Hydrolase</keyword>
<dbReference type="Proteomes" id="UP000799757">
    <property type="component" value="Unassembled WGS sequence"/>
</dbReference>
<gene>
    <name evidence="3" type="ORF">K505DRAFT_329857</name>
</gene>
<evidence type="ECO:0000256" key="1">
    <source>
        <dbReference type="ARBA" id="ARBA00022801"/>
    </source>
</evidence>
<dbReference type="GO" id="GO:0006754">
    <property type="term" value="P:ATP biosynthetic process"/>
    <property type="evidence" value="ECO:0007669"/>
    <property type="project" value="TreeGrafter"/>
</dbReference>
<evidence type="ECO:0000259" key="2">
    <source>
        <dbReference type="PROSITE" id="PS51462"/>
    </source>
</evidence>
<dbReference type="SUPFAM" id="SSF55811">
    <property type="entry name" value="Nudix"/>
    <property type="match status" value="1"/>
</dbReference>
<accession>A0A6A6WTN4</accession>
<dbReference type="InterPro" id="IPR051325">
    <property type="entry name" value="Nudix_hydrolase_domain"/>
</dbReference>
<dbReference type="PANTHER" id="PTHR21340:SF0">
    <property type="entry name" value="BIS(5'-NUCLEOSYL)-TETRAPHOSPHATASE [ASYMMETRICAL]"/>
    <property type="match status" value="1"/>
</dbReference>
<sequence length="180" mass="20398">MNKSSFPNCQVPSERFVESCGAVLFDLSDPHAKKVCLIHYLKKDEWLLAKGRRNCGEHRKDAALREVLEETGYQCHLHPVTMPTRAPPIDETANVMDKARIYPNLTEPFMFTTRGIDGGSSVKLIWWYIAALDRDSGVNMQPGEIAFRAEFFPCTEAVEKLTWPADVEVLKRAIELLESS</sequence>
<evidence type="ECO:0000313" key="3">
    <source>
        <dbReference type="EMBL" id="KAF2787157.1"/>
    </source>
</evidence>
<dbReference type="PANTHER" id="PTHR21340">
    <property type="entry name" value="DIADENOSINE 5,5-P1,P4-TETRAPHOSPHATE PYROPHOSPHOHYDROLASE MUTT"/>
    <property type="match status" value="1"/>
</dbReference>
<reference evidence="3" key="1">
    <citation type="journal article" date="2020" name="Stud. Mycol.">
        <title>101 Dothideomycetes genomes: a test case for predicting lifestyles and emergence of pathogens.</title>
        <authorList>
            <person name="Haridas S."/>
            <person name="Albert R."/>
            <person name="Binder M."/>
            <person name="Bloem J."/>
            <person name="Labutti K."/>
            <person name="Salamov A."/>
            <person name="Andreopoulos B."/>
            <person name="Baker S."/>
            <person name="Barry K."/>
            <person name="Bills G."/>
            <person name="Bluhm B."/>
            <person name="Cannon C."/>
            <person name="Castanera R."/>
            <person name="Culley D."/>
            <person name="Daum C."/>
            <person name="Ezra D."/>
            <person name="Gonzalez J."/>
            <person name="Henrissat B."/>
            <person name="Kuo A."/>
            <person name="Liang C."/>
            <person name="Lipzen A."/>
            <person name="Lutzoni F."/>
            <person name="Magnuson J."/>
            <person name="Mondo S."/>
            <person name="Nolan M."/>
            <person name="Ohm R."/>
            <person name="Pangilinan J."/>
            <person name="Park H.-J."/>
            <person name="Ramirez L."/>
            <person name="Alfaro M."/>
            <person name="Sun H."/>
            <person name="Tritt A."/>
            <person name="Yoshinaga Y."/>
            <person name="Zwiers L.-H."/>
            <person name="Turgeon B."/>
            <person name="Goodwin S."/>
            <person name="Spatafora J."/>
            <person name="Crous P."/>
            <person name="Grigoriev I."/>
        </authorList>
    </citation>
    <scope>NUCLEOTIDE SEQUENCE</scope>
    <source>
        <strain evidence="3">CBS 109.77</strain>
    </source>
</reference>